<sequence length="379" mass="41920">MVTEHPILPFLDFKDCPHRPPPTSICFFFLVFVYALFHLDCPFQTHIHIGNAIKVTCQALFPLTFPDDLSGSPSPNVTWWSGNALLDGSWQGSADGAVRNQLTLGPLSRADLGAEYTCWATNHVLSPPRSTTFSIDLLLRPLTVNMMGVNRPLSVGTTYQLSCESAGSRPAASITWWLGSQKLKHAREEHLEAFNVTRSVLSFTPDMDSLGQQLRCQAENHKLRAAPLQQSWPLTVHYKPRPTLRLWSRLQERGTRQGDDVFMKCDVRADPPVTDIRWKFQSKPIGLFPHLSVDISNGSLVLRSVTTKASGQYSCEATNAEGTAESNYTTLDVQVLPVCASDGTETVQAARGETVNVTCSVSANPEPFRYTWALNVSGE</sequence>
<dbReference type="Gene3D" id="2.60.40.10">
    <property type="entry name" value="Immunoglobulins"/>
    <property type="match status" value="4"/>
</dbReference>
<dbReference type="InterPro" id="IPR003599">
    <property type="entry name" value="Ig_sub"/>
</dbReference>
<evidence type="ECO:0000256" key="3">
    <source>
        <dbReference type="ARBA" id="ARBA00023157"/>
    </source>
</evidence>
<protein>
    <submittedName>
        <fullName evidence="5">Cell adhesion molecule 3</fullName>
    </submittedName>
</protein>
<dbReference type="InterPro" id="IPR013162">
    <property type="entry name" value="CD80_C2-set"/>
</dbReference>
<dbReference type="SMART" id="SM00408">
    <property type="entry name" value="IGc2"/>
    <property type="match status" value="2"/>
</dbReference>
<dbReference type="InterPro" id="IPR003598">
    <property type="entry name" value="Ig_sub2"/>
</dbReference>
<comment type="caution">
    <text evidence="5">The sequence shown here is derived from an EMBL/GenBank/DDBJ whole genome shotgun (WGS) entry which is preliminary data.</text>
</comment>
<feature type="domain" description="Ig-like" evidence="4">
    <location>
        <begin position="337"/>
        <end position="379"/>
    </location>
</feature>
<evidence type="ECO:0000259" key="4">
    <source>
        <dbReference type="PROSITE" id="PS50835"/>
    </source>
</evidence>
<dbReference type="Pfam" id="PF00047">
    <property type="entry name" value="ig"/>
    <property type="match status" value="1"/>
</dbReference>
<dbReference type="PANTHER" id="PTHR23278:SF19">
    <property type="entry name" value="OBSCURIN"/>
    <property type="match status" value="1"/>
</dbReference>
<dbReference type="EMBL" id="VIIS01002223">
    <property type="protein sequence ID" value="KAF0286857.1"/>
    <property type="molecule type" value="Genomic_DNA"/>
</dbReference>
<dbReference type="AlphaFoldDB" id="A0A6A4UT39"/>
<evidence type="ECO:0000313" key="6">
    <source>
        <dbReference type="Proteomes" id="UP000440578"/>
    </source>
</evidence>
<dbReference type="SMART" id="SM00409">
    <property type="entry name" value="IG"/>
    <property type="match status" value="2"/>
</dbReference>
<feature type="domain" description="Ig-like" evidence="4">
    <location>
        <begin position="141"/>
        <end position="235"/>
    </location>
</feature>
<dbReference type="InterPro" id="IPR007110">
    <property type="entry name" value="Ig-like_dom"/>
</dbReference>
<dbReference type="PROSITE" id="PS50835">
    <property type="entry name" value="IG_LIKE"/>
    <property type="match status" value="4"/>
</dbReference>
<evidence type="ECO:0000256" key="1">
    <source>
        <dbReference type="ARBA" id="ARBA00004167"/>
    </source>
</evidence>
<name>A0A6A4UT39_AMPAM</name>
<accession>A0A6A4UT39</accession>
<dbReference type="InterPro" id="IPR013783">
    <property type="entry name" value="Ig-like_fold"/>
</dbReference>
<keyword evidence="6" id="KW-1185">Reference proteome</keyword>
<evidence type="ECO:0000256" key="2">
    <source>
        <dbReference type="ARBA" id="ARBA00023136"/>
    </source>
</evidence>
<dbReference type="Pfam" id="PF13927">
    <property type="entry name" value="Ig_3"/>
    <property type="match status" value="1"/>
</dbReference>
<dbReference type="InterPro" id="IPR036179">
    <property type="entry name" value="Ig-like_dom_sf"/>
</dbReference>
<dbReference type="GO" id="GO:0016020">
    <property type="term" value="C:membrane"/>
    <property type="evidence" value="ECO:0007669"/>
    <property type="project" value="UniProtKB-SubCell"/>
</dbReference>
<dbReference type="SUPFAM" id="SSF48726">
    <property type="entry name" value="Immunoglobulin"/>
    <property type="match status" value="3"/>
</dbReference>
<proteinExistence type="predicted"/>
<organism evidence="5 6">
    <name type="scientific">Amphibalanus amphitrite</name>
    <name type="common">Striped barnacle</name>
    <name type="synonym">Balanus amphitrite</name>
    <dbReference type="NCBI Taxonomy" id="1232801"/>
    <lineage>
        <taxon>Eukaryota</taxon>
        <taxon>Metazoa</taxon>
        <taxon>Ecdysozoa</taxon>
        <taxon>Arthropoda</taxon>
        <taxon>Crustacea</taxon>
        <taxon>Multicrustacea</taxon>
        <taxon>Cirripedia</taxon>
        <taxon>Thoracica</taxon>
        <taxon>Thoracicalcarea</taxon>
        <taxon>Balanomorpha</taxon>
        <taxon>Balanoidea</taxon>
        <taxon>Balanidae</taxon>
        <taxon>Amphibalaninae</taxon>
        <taxon>Amphibalanus</taxon>
    </lineage>
</organism>
<keyword evidence="2" id="KW-0472">Membrane</keyword>
<comment type="subcellular location">
    <subcellularLocation>
        <location evidence="1">Membrane</location>
        <topology evidence="1">Single-pass membrane protein</topology>
    </subcellularLocation>
</comment>
<dbReference type="CDD" id="cd00096">
    <property type="entry name" value="Ig"/>
    <property type="match status" value="2"/>
</dbReference>
<dbReference type="Pfam" id="PF08205">
    <property type="entry name" value="C2-set_2"/>
    <property type="match status" value="1"/>
</dbReference>
<reference evidence="5 6" key="1">
    <citation type="submission" date="2019-07" db="EMBL/GenBank/DDBJ databases">
        <title>Draft genome assembly of a fouling barnacle, Amphibalanus amphitrite (Darwin, 1854): The first reference genome for Thecostraca.</title>
        <authorList>
            <person name="Kim W."/>
        </authorList>
    </citation>
    <scope>NUCLEOTIDE SEQUENCE [LARGE SCALE GENOMIC DNA]</scope>
    <source>
        <strain evidence="5">SNU_AA5</strain>
        <tissue evidence="5">Soma without cirri and trophi</tissue>
    </source>
</reference>
<evidence type="ECO:0000313" key="5">
    <source>
        <dbReference type="EMBL" id="KAF0286857.1"/>
    </source>
</evidence>
<feature type="domain" description="Ig-like" evidence="4">
    <location>
        <begin position="242"/>
        <end position="332"/>
    </location>
</feature>
<dbReference type="InterPro" id="IPR013151">
    <property type="entry name" value="Immunoglobulin_dom"/>
</dbReference>
<gene>
    <name evidence="5" type="primary">cadm3_0</name>
    <name evidence="5" type="ORF">FJT64_014621</name>
</gene>
<feature type="domain" description="Ig-like" evidence="4">
    <location>
        <begin position="21"/>
        <end position="134"/>
    </location>
</feature>
<dbReference type="OrthoDB" id="6378823at2759"/>
<dbReference type="Proteomes" id="UP000440578">
    <property type="component" value="Unassembled WGS sequence"/>
</dbReference>
<dbReference type="PANTHER" id="PTHR23278">
    <property type="entry name" value="SIDESTEP PROTEIN"/>
    <property type="match status" value="1"/>
</dbReference>
<keyword evidence="3" id="KW-1015">Disulfide bond</keyword>